<protein>
    <submittedName>
        <fullName evidence="2">Uncharacterized protein</fullName>
    </submittedName>
</protein>
<proteinExistence type="predicted"/>
<feature type="compositionally biased region" description="Low complexity" evidence="1">
    <location>
        <begin position="32"/>
        <end position="45"/>
    </location>
</feature>
<feature type="compositionally biased region" description="Polar residues" evidence="1">
    <location>
        <begin position="1"/>
        <end position="12"/>
    </location>
</feature>
<evidence type="ECO:0000313" key="2">
    <source>
        <dbReference type="EMBL" id="CAI9605201.1"/>
    </source>
</evidence>
<evidence type="ECO:0000256" key="1">
    <source>
        <dbReference type="SAM" id="MobiDB-lite"/>
    </source>
</evidence>
<dbReference type="Proteomes" id="UP001162483">
    <property type="component" value="Unassembled WGS sequence"/>
</dbReference>
<dbReference type="EMBL" id="CATNWA010018085">
    <property type="protein sequence ID" value="CAI9605201.1"/>
    <property type="molecule type" value="Genomic_DNA"/>
</dbReference>
<name>A0ABN9G733_9NEOB</name>
<evidence type="ECO:0000313" key="3">
    <source>
        <dbReference type="Proteomes" id="UP001162483"/>
    </source>
</evidence>
<comment type="caution">
    <text evidence="2">The sequence shown here is derived from an EMBL/GenBank/DDBJ whole genome shotgun (WGS) entry which is preliminary data.</text>
</comment>
<reference evidence="2" key="1">
    <citation type="submission" date="2023-05" db="EMBL/GenBank/DDBJ databases">
        <authorList>
            <person name="Stuckert A."/>
        </authorList>
    </citation>
    <scope>NUCLEOTIDE SEQUENCE</scope>
</reference>
<accession>A0ABN9G733</accession>
<feature type="region of interest" description="Disordered" evidence="1">
    <location>
        <begin position="1"/>
        <end position="64"/>
    </location>
</feature>
<sequence>MVGVTSQVQQLAGSAVPRIRQKDGQASQGLIRRSQQGQVQSRGRQWNNHRNKNQDTEQVRPNGN</sequence>
<gene>
    <name evidence="2" type="ORF">SPARVUS_LOCUS13561425</name>
</gene>
<feature type="non-terminal residue" evidence="2">
    <location>
        <position position="64"/>
    </location>
</feature>
<keyword evidence="3" id="KW-1185">Reference proteome</keyword>
<organism evidence="2 3">
    <name type="scientific">Staurois parvus</name>
    <dbReference type="NCBI Taxonomy" id="386267"/>
    <lineage>
        <taxon>Eukaryota</taxon>
        <taxon>Metazoa</taxon>
        <taxon>Chordata</taxon>
        <taxon>Craniata</taxon>
        <taxon>Vertebrata</taxon>
        <taxon>Euteleostomi</taxon>
        <taxon>Amphibia</taxon>
        <taxon>Batrachia</taxon>
        <taxon>Anura</taxon>
        <taxon>Neobatrachia</taxon>
        <taxon>Ranoidea</taxon>
        <taxon>Ranidae</taxon>
        <taxon>Staurois</taxon>
    </lineage>
</organism>